<dbReference type="SUPFAM" id="SSF53850">
    <property type="entry name" value="Periplasmic binding protein-like II"/>
    <property type="match status" value="2"/>
</dbReference>
<dbReference type="PANTHER" id="PTHR42996">
    <property type="entry name" value="PHOSPHATE-BINDING PROTEIN PSTS"/>
    <property type="match status" value="1"/>
</dbReference>
<dbReference type="InterPro" id="IPR029787">
    <property type="entry name" value="Nucleotide_cyclase"/>
</dbReference>
<dbReference type="InterPro" id="IPR024370">
    <property type="entry name" value="PBP_domain"/>
</dbReference>
<reference evidence="4" key="1">
    <citation type="submission" date="2021-01" db="EMBL/GenBank/DDBJ databases">
        <authorList>
            <person name="Corre E."/>
            <person name="Pelletier E."/>
            <person name="Niang G."/>
            <person name="Scheremetjew M."/>
            <person name="Finn R."/>
            <person name="Kale V."/>
            <person name="Holt S."/>
            <person name="Cochrane G."/>
            <person name="Meng A."/>
            <person name="Brown T."/>
            <person name="Cohen L."/>
        </authorList>
    </citation>
    <scope>NUCLEOTIDE SEQUENCE</scope>
    <source>
        <strain evidence="4">Clade-D-RCC2572</strain>
    </source>
</reference>
<dbReference type="EMBL" id="HBEW01004760">
    <property type="protein sequence ID" value="CAD8582667.1"/>
    <property type="molecule type" value="Transcribed_RNA"/>
</dbReference>
<dbReference type="GO" id="GO:0035556">
    <property type="term" value="P:intracellular signal transduction"/>
    <property type="evidence" value="ECO:0007669"/>
    <property type="project" value="InterPro"/>
</dbReference>
<dbReference type="Gene3D" id="3.40.190.10">
    <property type="entry name" value="Periplasmic binding protein-like II"/>
    <property type="match status" value="3"/>
</dbReference>
<sequence>MTTTMGVGSVTRGRCQRERRGDPRRRCAEEDGGLVRAHSLRRRERGRGVSGDEDDDRCRYRSMRRMAGFVACALMMGLNAREAAGANVVGAGASFPALAIAEAIDAYVATGVDATVTYVSMGSDAGVCRIEDYASECSSDTYGTENIDFAVSETLLDGGEYTSYPDLQMYPILAGAIVAGYNLPNIGDGVVFDAATLSGVFEGTITDWDDAAIRALNPTLTLPNQNINVVVRDDASGTTMMWTQGLSAMSSSFSSNVGSDSDPSWSGRYVKRARGISVASYVRATSYSLGYVIHADALAMSVSVASFKHSGSTEVVAPSAESITEAVTTSGLQFGNNGDDASRLTVDITPVTTNARAWPFTTYSYVILRTGMNGTSASDRLRSGATCENVAATVAFWQWFLVSDQAKNIASQYGFVPLQSEIGDLVIARMTSDIYCNAERVIGSDASSTTANATASVVIPSVLQSTFSTLRSIHEAYNSSATLATSDLTTKAAAISELVASNGMVVGMDLVDSPMSALSQLPLFSLAGRMGFNTASVLGLGTGTGTALTLDRDAAAVILNGTATTWGHAEIVRLNSFLDGETTPIVLVGIDDASGDEFYAAYISQFVEFDADFVIETPSVTASSYDEVVALVIETNHSVAFLPNTVLLEYSSYVSASSALTGTVAVAMQTYVFPSLTGDSCVGTAFQSAYATLSFLEWMASDEQAQGLAEADGLIADFAASDAVRATYLANIRAVTCDGISILNPASDGCSSSSSSGMTPLTLALAVGLGLFMIALLTICASSLSKSFFVTTILNQYKRSHPPSELEVTIVVTDVQASTKLWQLVPLHMNKALVVHDKIIRNAIHQSYGYEVLTEGDSFTIAFHSASDAVKFAMLVQEQMHNYRWDRELLKACESVYSEFDREAVVQQVQSKRNKASEMLMSAFSKAHVAQDDDVSMSPRFALAFNSASKIVMPSINGLRVRIGIHSGFCESRYHPTTRRKEYFKGAVPIAHSVSECATGGQTVLSGDAMAAIVGQMSEGVKKFYTLHMGRHLVNITLNDAAELAVTVGEGGDLQSQSRASSRLSFDKLNSDAQDTPHTLTNSHTRMHWTVPDSSDVESIISAEDVDINTAEGVRTYKSKMRLLVKLQREMEESSLVSSELVQAVPKALSARVGLFSHLRTVRQLEPSYFDAPGLDDMNVTIAYTYIDGLKELTVALKEVMDESIAMLNTCIRATLRVYNGYECREANGEFLLAFNSAADAYGWALLAQTAFMKLQWPKRLLTHNSARRIRLARRDVFVGLRVGIGISSGPFTDVRPCARTGRTEYFGHLLNLTARIARSAAGGQIVTDYDTLMQARAASGYNIDFCRDLGSFALKGIAVPVRMVQVSDASLLARAFEDIHAARVSEPTVDLFNADDAEVSSSIAHVTHRPLCVVICKSGSIVFEAMRCVGDGLPRDDVLQIELATTLERAIDALSCSTNPGTVNSNILVITDEIEGINSMDACQYVRRHLKLRSQPQIALVSSPAMRNALVGKFTSVGADFKLPEITSSANAESLENFKREFEAVITQALSMSIADEEERAGA</sequence>
<dbReference type="GO" id="GO:0009190">
    <property type="term" value="P:cyclic nucleotide biosynthetic process"/>
    <property type="evidence" value="ECO:0007669"/>
    <property type="project" value="InterPro"/>
</dbReference>
<dbReference type="SUPFAM" id="SSF55073">
    <property type="entry name" value="Nucleotide cyclase"/>
    <property type="match status" value="2"/>
</dbReference>
<dbReference type="PROSITE" id="PS50125">
    <property type="entry name" value="GUANYLATE_CYCLASE_2"/>
    <property type="match status" value="1"/>
</dbReference>
<gene>
    <name evidence="4" type="ORF">OMED0929_LOCUS3978</name>
</gene>
<dbReference type="Gene3D" id="3.30.70.1230">
    <property type="entry name" value="Nucleotide cyclase"/>
    <property type="match status" value="2"/>
</dbReference>
<dbReference type="PANTHER" id="PTHR42996:SF1">
    <property type="entry name" value="PHOSPHATE-BINDING PROTEIN PSTS"/>
    <property type="match status" value="1"/>
</dbReference>
<comment type="similarity">
    <text evidence="1">Belongs to the PstS family.</text>
</comment>
<proteinExistence type="inferred from homology"/>
<dbReference type="InterPro" id="IPR001054">
    <property type="entry name" value="A/G_cyclase"/>
</dbReference>
<accession>A0A7S0PPD2</accession>
<name>A0A7S0PPD2_9CHLO</name>
<dbReference type="Pfam" id="PF12849">
    <property type="entry name" value="PBP_like_2"/>
    <property type="match status" value="1"/>
</dbReference>
<evidence type="ECO:0000259" key="3">
    <source>
        <dbReference type="PROSITE" id="PS50125"/>
    </source>
</evidence>
<evidence type="ECO:0000256" key="1">
    <source>
        <dbReference type="ARBA" id="ARBA00008725"/>
    </source>
</evidence>
<evidence type="ECO:0000313" key="4">
    <source>
        <dbReference type="EMBL" id="CAD8582667.1"/>
    </source>
</evidence>
<evidence type="ECO:0000256" key="2">
    <source>
        <dbReference type="SAM" id="MobiDB-lite"/>
    </source>
</evidence>
<feature type="region of interest" description="Disordered" evidence="2">
    <location>
        <begin position="1"/>
        <end position="31"/>
    </location>
</feature>
<protein>
    <recommendedName>
        <fullName evidence="3">Guanylate cyclase domain-containing protein</fullName>
    </recommendedName>
</protein>
<feature type="domain" description="Guanylate cyclase" evidence="3">
    <location>
        <begin position="809"/>
        <end position="995"/>
    </location>
</feature>
<dbReference type="Pfam" id="PF00211">
    <property type="entry name" value="Guanylate_cyc"/>
    <property type="match status" value="1"/>
</dbReference>
<feature type="compositionally biased region" description="Basic and acidic residues" evidence="2">
    <location>
        <begin position="15"/>
        <end position="29"/>
    </location>
</feature>
<dbReference type="InterPro" id="IPR050962">
    <property type="entry name" value="Phosphate-bind_PstS"/>
</dbReference>
<organism evidence="4">
    <name type="scientific">Ostreococcus mediterraneus</name>
    <dbReference type="NCBI Taxonomy" id="1486918"/>
    <lineage>
        <taxon>Eukaryota</taxon>
        <taxon>Viridiplantae</taxon>
        <taxon>Chlorophyta</taxon>
        <taxon>Mamiellophyceae</taxon>
        <taxon>Mamiellales</taxon>
        <taxon>Bathycoccaceae</taxon>
        <taxon>Ostreococcus</taxon>
    </lineage>
</organism>